<keyword evidence="3" id="KW-0963">Cytoplasm</keyword>
<dbReference type="GO" id="GO:0005737">
    <property type="term" value="C:cytoplasm"/>
    <property type="evidence" value="ECO:0007669"/>
    <property type="project" value="UniProtKB-SubCell"/>
</dbReference>
<dbReference type="GO" id="GO:0043023">
    <property type="term" value="F:ribosomal large subunit binding"/>
    <property type="evidence" value="ECO:0007669"/>
    <property type="project" value="TreeGrafter"/>
</dbReference>
<evidence type="ECO:0000256" key="3">
    <source>
        <dbReference type="HAMAP-Rule" id="MF_00040"/>
    </source>
</evidence>
<dbReference type="PANTHER" id="PTHR20982:SF3">
    <property type="entry name" value="MITOCHONDRIAL RIBOSOME RECYCLING FACTOR PSEUDO 1"/>
    <property type="match status" value="1"/>
</dbReference>
<evidence type="ECO:0000256" key="1">
    <source>
        <dbReference type="ARBA" id="ARBA00005912"/>
    </source>
</evidence>
<evidence type="ECO:0000313" key="6">
    <source>
        <dbReference type="EMBL" id="OHA08649.1"/>
    </source>
</evidence>
<dbReference type="Gene3D" id="1.10.132.20">
    <property type="entry name" value="Ribosome-recycling factor"/>
    <property type="match status" value="1"/>
</dbReference>
<dbReference type="Proteomes" id="UP000178977">
    <property type="component" value="Unassembled WGS sequence"/>
</dbReference>
<evidence type="ECO:0000313" key="7">
    <source>
        <dbReference type="Proteomes" id="UP000178977"/>
    </source>
</evidence>
<dbReference type="STRING" id="1802281.A3A44_02585"/>
<dbReference type="AlphaFoldDB" id="A0A1G2LCW9"/>
<organism evidence="6 7">
    <name type="scientific">Candidatus Sungbacteria bacterium RIFCSPLOWO2_01_FULL_60_25</name>
    <dbReference type="NCBI Taxonomy" id="1802281"/>
    <lineage>
        <taxon>Bacteria</taxon>
        <taxon>Candidatus Sungiibacteriota</taxon>
    </lineage>
</organism>
<sequence>MPCSPPDMNELRPRIEKVLVELRADVSSLRTGRATPALVEDIEVEAYGSSQPLKTLAAISTPEPRQVLIQPWDKSVIPAMEKAIRASPLGVNPVVDGNGIRIALPPLTEERKRDLVRVLREKVEQARIQVRRIRDEAMKGIEGRERAKEISEDQKFREKQDAEKVVAECNQKIEETANAKEREIMAG</sequence>
<dbReference type="InterPro" id="IPR002661">
    <property type="entry name" value="Ribosome_recyc_fac"/>
</dbReference>
<evidence type="ECO:0000256" key="4">
    <source>
        <dbReference type="SAM" id="MobiDB-lite"/>
    </source>
</evidence>
<dbReference type="EMBL" id="MHQT01000037">
    <property type="protein sequence ID" value="OHA08649.1"/>
    <property type="molecule type" value="Genomic_DNA"/>
</dbReference>
<dbReference type="FunFam" id="3.30.1360.40:FF:000001">
    <property type="entry name" value="Ribosome-recycling factor"/>
    <property type="match status" value="1"/>
</dbReference>
<dbReference type="Gene3D" id="3.30.1360.40">
    <property type="match status" value="1"/>
</dbReference>
<accession>A0A1G2LCW9</accession>
<evidence type="ECO:0000259" key="5">
    <source>
        <dbReference type="Pfam" id="PF01765"/>
    </source>
</evidence>
<protein>
    <recommendedName>
        <fullName evidence="3">Ribosome-recycling factor</fullName>
        <shortName evidence="3">RRF</shortName>
    </recommendedName>
    <alternativeName>
        <fullName evidence="3">Ribosome-releasing factor</fullName>
    </alternativeName>
</protein>
<name>A0A1G2LCW9_9BACT</name>
<comment type="function">
    <text evidence="3">Responsible for the release of ribosomes from messenger RNA at the termination of protein biosynthesis. May increase the efficiency of translation by recycling ribosomes from one round of translation to another.</text>
</comment>
<gene>
    <name evidence="3" type="primary">frr</name>
    <name evidence="6" type="ORF">A3A44_02585</name>
</gene>
<dbReference type="Pfam" id="PF01765">
    <property type="entry name" value="RRF"/>
    <property type="match status" value="1"/>
</dbReference>
<dbReference type="InterPro" id="IPR023584">
    <property type="entry name" value="Ribosome_recyc_fac_dom"/>
</dbReference>
<dbReference type="HAMAP" id="MF_00040">
    <property type="entry name" value="RRF"/>
    <property type="match status" value="1"/>
</dbReference>
<proteinExistence type="inferred from homology"/>
<comment type="similarity">
    <text evidence="1 3">Belongs to the RRF family.</text>
</comment>
<reference evidence="6 7" key="1">
    <citation type="journal article" date="2016" name="Nat. Commun.">
        <title>Thousands of microbial genomes shed light on interconnected biogeochemical processes in an aquifer system.</title>
        <authorList>
            <person name="Anantharaman K."/>
            <person name="Brown C.T."/>
            <person name="Hug L.A."/>
            <person name="Sharon I."/>
            <person name="Castelle C.J."/>
            <person name="Probst A.J."/>
            <person name="Thomas B.C."/>
            <person name="Singh A."/>
            <person name="Wilkins M.J."/>
            <person name="Karaoz U."/>
            <person name="Brodie E.L."/>
            <person name="Williams K.H."/>
            <person name="Hubbard S.S."/>
            <person name="Banfield J.F."/>
        </authorList>
    </citation>
    <scope>NUCLEOTIDE SEQUENCE [LARGE SCALE GENOMIC DNA]</scope>
</reference>
<evidence type="ECO:0000256" key="2">
    <source>
        <dbReference type="ARBA" id="ARBA00022917"/>
    </source>
</evidence>
<dbReference type="PANTHER" id="PTHR20982">
    <property type="entry name" value="RIBOSOME RECYCLING FACTOR"/>
    <property type="match status" value="1"/>
</dbReference>
<dbReference type="GO" id="GO:0006415">
    <property type="term" value="P:translational termination"/>
    <property type="evidence" value="ECO:0007669"/>
    <property type="project" value="UniProtKB-UniRule"/>
</dbReference>
<feature type="domain" description="Ribosome recycling factor" evidence="5">
    <location>
        <begin position="23"/>
        <end position="185"/>
    </location>
</feature>
<dbReference type="SUPFAM" id="SSF55194">
    <property type="entry name" value="Ribosome recycling factor, RRF"/>
    <property type="match status" value="1"/>
</dbReference>
<dbReference type="CDD" id="cd00520">
    <property type="entry name" value="RRF"/>
    <property type="match status" value="1"/>
</dbReference>
<dbReference type="InterPro" id="IPR036191">
    <property type="entry name" value="RRF_sf"/>
</dbReference>
<comment type="caution">
    <text evidence="6">The sequence shown here is derived from an EMBL/GenBank/DDBJ whole genome shotgun (WGS) entry which is preliminary data.</text>
</comment>
<feature type="region of interest" description="Disordered" evidence="4">
    <location>
        <begin position="143"/>
        <end position="163"/>
    </location>
</feature>
<dbReference type="NCBIfam" id="TIGR00496">
    <property type="entry name" value="frr"/>
    <property type="match status" value="1"/>
</dbReference>
<comment type="subcellular location">
    <subcellularLocation>
        <location evidence="3">Cytoplasm</location>
    </subcellularLocation>
</comment>
<keyword evidence="2 3" id="KW-0648">Protein biosynthesis</keyword>